<dbReference type="OrthoDB" id="8479025at2"/>
<gene>
    <name evidence="2" type="ORF">CSW64_06155</name>
</gene>
<evidence type="ECO:0000313" key="2">
    <source>
        <dbReference type="EMBL" id="ATQ42026.1"/>
    </source>
</evidence>
<keyword evidence="1" id="KW-0732">Signal</keyword>
<dbReference type="AlphaFoldDB" id="A0A2D2AVL1"/>
<proteinExistence type="predicted"/>
<dbReference type="Proteomes" id="UP000228945">
    <property type="component" value="Chromosome"/>
</dbReference>
<dbReference type="KEGG" id="cmb:CSW64_06155"/>
<protein>
    <recommendedName>
        <fullName evidence="4">DUF2268 domain-containing protein</fullName>
    </recommendedName>
</protein>
<sequence length="312" mass="33200">MMISRRTTLGLLAASAATAGSAAAVEPAASTLVIKDLSPKFLAFYEAATREKADPDRRWALWKELYGFAAVPPTPEGQAMARRLLDAAWDRYPTVMDRIRAGAAGMTPSPQSALDQVVGLLKPDKPVTITLLAYVGGLEPNAFTAGDSKRPVVAIPIEMDPGMRAYILPHELTHAVQIGMGVSSGAWERSIGVTALSEGLAMRVAHALHPDRSPEEITSHRPGWFAEATAKRRQILADVRDAAALSGSDDVHRFTIGKGPAGIEREAYYAGWVVVGALHDQGLSWAQIARIPEADAPARLAAAIDALLAAKT</sequence>
<accession>A0A2D2AVL1</accession>
<reference evidence="2 3" key="1">
    <citation type="submission" date="2017-10" db="EMBL/GenBank/DDBJ databases">
        <title>Genome sequence of Caulobacter mirabilis FWC38.</title>
        <authorList>
            <person name="Fiebig A."/>
            <person name="Crosson S."/>
        </authorList>
    </citation>
    <scope>NUCLEOTIDE SEQUENCE [LARGE SCALE GENOMIC DNA]</scope>
    <source>
        <strain evidence="2 3">FWC 38</strain>
    </source>
</reference>
<dbReference type="EMBL" id="CP024201">
    <property type="protein sequence ID" value="ATQ42026.1"/>
    <property type="molecule type" value="Genomic_DNA"/>
</dbReference>
<name>A0A2D2AVL1_9CAUL</name>
<evidence type="ECO:0000313" key="3">
    <source>
        <dbReference type="Proteomes" id="UP000228945"/>
    </source>
</evidence>
<dbReference type="RefSeq" id="WP_099621282.1">
    <property type="nucleotide sequence ID" value="NZ_CP024201.1"/>
</dbReference>
<feature type="chain" id="PRO_5013937979" description="DUF2268 domain-containing protein" evidence="1">
    <location>
        <begin position="25"/>
        <end position="312"/>
    </location>
</feature>
<evidence type="ECO:0000256" key="1">
    <source>
        <dbReference type="SAM" id="SignalP"/>
    </source>
</evidence>
<feature type="signal peptide" evidence="1">
    <location>
        <begin position="1"/>
        <end position="24"/>
    </location>
</feature>
<evidence type="ECO:0008006" key="4">
    <source>
        <dbReference type="Google" id="ProtNLM"/>
    </source>
</evidence>
<dbReference type="InterPro" id="IPR006311">
    <property type="entry name" value="TAT_signal"/>
</dbReference>
<organism evidence="2 3">
    <name type="scientific">Caulobacter mirabilis</name>
    <dbReference type="NCBI Taxonomy" id="69666"/>
    <lineage>
        <taxon>Bacteria</taxon>
        <taxon>Pseudomonadati</taxon>
        <taxon>Pseudomonadota</taxon>
        <taxon>Alphaproteobacteria</taxon>
        <taxon>Caulobacterales</taxon>
        <taxon>Caulobacteraceae</taxon>
        <taxon>Caulobacter</taxon>
    </lineage>
</organism>
<dbReference type="PROSITE" id="PS51318">
    <property type="entry name" value="TAT"/>
    <property type="match status" value="1"/>
</dbReference>
<keyword evidence="3" id="KW-1185">Reference proteome</keyword>